<dbReference type="SMART" id="SM00434">
    <property type="entry name" value="TOP4c"/>
    <property type="match status" value="1"/>
</dbReference>
<organism evidence="12 13">
    <name type="scientific">Candidatus Segetimicrobium genomatis</name>
    <dbReference type="NCBI Taxonomy" id="2569760"/>
    <lineage>
        <taxon>Bacteria</taxon>
        <taxon>Bacillati</taxon>
        <taxon>Candidatus Sysuimicrobiota</taxon>
        <taxon>Candidatus Sysuimicrobiia</taxon>
        <taxon>Candidatus Sysuimicrobiales</taxon>
        <taxon>Candidatus Segetimicrobiaceae</taxon>
        <taxon>Candidatus Segetimicrobium</taxon>
    </lineage>
</organism>
<proteinExistence type="inferred from homology"/>
<evidence type="ECO:0000256" key="3">
    <source>
        <dbReference type="ARBA" id="ARBA00022741"/>
    </source>
</evidence>
<dbReference type="InterPro" id="IPR005743">
    <property type="entry name" value="GyrA"/>
</dbReference>
<evidence type="ECO:0000256" key="10">
    <source>
        <dbReference type="PROSITE-ProRule" id="PRU01384"/>
    </source>
</evidence>
<name>A0A537J198_9BACT</name>
<dbReference type="NCBIfam" id="NF004043">
    <property type="entry name" value="PRK05560.1"/>
    <property type="match status" value="1"/>
</dbReference>
<dbReference type="GO" id="GO:0006265">
    <property type="term" value="P:DNA topological change"/>
    <property type="evidence" value="ECO:0007669"/>
    <property type="project" value="UniProtKB-UniRule"/>
</dbReference>
<comment type="caution">
    <text evidence="12">The sequence shown here is derived from an EMBL/GenBank/DDBJ whole genome shotgun (WGS) entry which is preliminary data.</text>
</comment>
<keyword evidence="4 9" id="KW-0067">ATP-binding</keyword>
<dbReference type="InterPro" id="IPR006691">
    <property type="entry name" value="GyrA/parC_rep"/>
</dbReference>
<comment type="subunit">
    <text evidence="8">Heterotetramer composed of ParC and ParE.</text>
</comment>
<dbReference type="GO" id="GO:0005737">
    <property type="term" value="C:cytoplasm"/>
    <property type="evidence" value="ECO:0007669"/>
    <property type="project" value="UniProtKB-SubCell"/>
</dbReference>
<keyword evidence="9" id="KW-0963">Cytoplasm</keyword>
<comment type="miscellaneous">
    <text evidence="9">Few gyrases are as efficient as E.coli at forming negative supercoils. Not all organisms have 2 type II topoisomerases; in organisms with a single type II topoisomerase this enzyme also has to decatenate newly replicated chromosomes.</text>
</comment>
<evidence type="ECO:0000256" key="2">
    <source>
        <dbReference type="ARBA" id="ARBA00008263"/>
    </source>
</evidence>
<dbReference type="InterPro" id="IPR002205">
    <property type="entry name" value="Topo_IIA_dom_A"/>
</dbReference>
<dbReference type="GO" id="GO:0003677">
    <property type="term" value="F:DNA binding"/>
    <property type="evidence" value="ECO:0007669"/>
    <property type="project" value="UniProtKB-UniRule"/>
</dbReference>
<dbReference type="NCBIfam" id="NF004044">
    <property type="entry name" value="PRK05561.1"/>
    <property type="match status" value="1"/>
</dbReference>
<dbReference type="FunFam" id="3.90.199.10:FF:000001">
    <property type="entry name" value="DNA gyrase subunit A"/>
    <property type="match status" value="1"/>
</dbReference>
<dbReference type="InterPro" id="IPR013757">
    <property type="entry name" value="Topo_IIA_A_a_sf"/>
</dbReference>
<feature type="domain" description="Topo IIA-type catalytic" evidence="11">
    <location>
        <begin position="33"/>
        <end position="503"/>
    </location>
</feature>
<dbReference type="Gene3D" id="1.10.268.10">
    <property type="entry name" value="Topoisomerase, domain 3"/>
    <property type="match status" value="1"/>
</dbReference>
<dbReference type="Pfam" id="PF00521">
    <property type="entry name" value="DNA_topoisoIV"/>
    <property type="match status" value="1"/>
</dbReference>
<evidence type="ECO:0000313" key="13">
    <source>
        <dbReference type="Proteomes" id="UP000318834"/>
    </source>
</evidence>
<accession>A0A537J198</accession>
<dbReference type="GO" id="GO:0006261">
    <property type="term" value="P:DNA-templated DNA replication"/>
    <property type="evidence" value="ECO:0007669"/>
    <property type="project" value="UniProtKB-UniRule"/>
</dbReference>
<dbReference type="InterPro" id="IPR050220">
    <property type="entry name" value="Type_II_DNA_Topoisomerases"/>
</dbReference>
<evidence type="ECO:0000256" key="7">
    <source>
        <dbReference type="ARBA" id="ARBA00023235"/>
    </source>
</evidence>
<dbReference type="Gene3D" id="3.90.199.10">
    <property type="entry name" value="Topoisomerase II, domain 5"/>
    <property type="match status" value="1"/>
</dbReference>
<dbReference type="Proteomes" id="UP000318834">
    <property type="component" value="Unassembled WGS sequence"/>
</dbReference>
<dbReference type="InterPro" id="IPR013758">
    <property type="entry name" value="Topo_IIA_A/C_ab"/>
</dbReference>
<dbReference type="CDD" id="cd00187">
    <property type="entry name" value="TOP4c"/>
    <property type="match status" value="1"/>
</dbReference>
<dbReference type="GO" id="GO:0005524">
    <property type="term" value="F:ATP binding"/>
    <property type="evidence" value="ECO:0007669"/>
    <property type="project" value="UniProtKB-UniRule"/>
</dbReference>
<dbReference type="AlphaFoldDB" id="A0A537J198"/>
<evidence type="ECO:0000259" key="11">
    <source>
        <dbReference type="PROSITE" id="PS52040"/>
    </source>
</evidence>
<comment type="function">
    <text evidence="9">A type II topoisomerase that negatively supercoils closed circular double-stranded (ds) DNA in an ATP-dependent manner to modulate DNA topology and maintain chromosomes in an underwound state. Negative supercoiling favors strand separation, and DNA replication, transcription, recombination and repair, all of which involve strand separation. Also able to catalyze the interconversion of other topological isomers of dsDNA rings, including catenanes and knotted rings. Type II topoisomerases break and join 2 DNA strands simultaneously in an ATP-dependent manner.</text>
</comment>
<evidence type="ECO:0000256" key="4">
    <source>
        <dbReference type="ARBA" id="ARBA00022840"/>
    </source>
</evidence>
<feature type="short sequence motif" description="GyrA-box" evidence="9">
    <location>
        <begin position="530"/>
        <end position="536"/>
    </location>
</feature>
<evidence type="ECO:0000256" key="9">
    <source>
        <dbReference type="HAMAP-Rule" id="MF_01897"/>
    </source>
</evidence>
<dbReference type="NCBIfam" id="TIGR01063">
    <property type="entry name" value="gyrA"/>
    <property type="match status" value="1"/>
</dbReference>
<dbReference type="Pfam" id="PF03989">
    <property type="entry name" value="DNA_gyraseA_C"/>
    <property type="match status" value="6"/>
</dbReference>
<dbReference type="InterPro" id="IPR013760">
    <property type="entry name" value="Topo_IIA-like_dom_sf"/>
</dbReference>
<reference evidence="12 13" key="1">
    <citation type="journal article" date="2019" name="Nat. Microbiol.">
        <title>Mediterranean grassland soil C-N compound turnover is dependent on rainfall and depth, and is mediated by genomically divergent microorganisms.</title>
        <authorList>
            <person name="Diamond S."/>
            <person name="Andeer P.F."/>
            <person name="Li Z."/>
            <person name="Crits-Christoph A."/>
            <person name="Burstein D."/>
            <person name="Anantharaman K."/>
            <person name="Lane K.R."/>
            <person name="Thomas B.C."/>
            <person name="Pan C."/>
            <person name="Northen T.R."/>
            <person name="Banfield J.F."/>
        </authorList>
    </citation>
    <scope>NUCLEOTIDE SEQUENCE [LARGE SCALE GENOMIC DNA]</scope>
    <source>
        <strain evidence="12">NP_8</strain>
    </source>
</reference>
<dbReference type="SUPFAM" id="SSF101904">
    <property type="entry name" value="GyrA/ParC C-terminal domain-like"/>
    <property type="match status" value="1"/>
</dbReference>
<dbReference type="PROSITE" id="PS52040">
    <property type="entry name" value="TOPO_IIA"/>
    <property type="match status" value="1"/>
</dbReference>
<keyword evidence="5 9" id="KW-0799">Topoisomerase</keyword>
<evidence type="ECO:0000256" key="1">
    <source>
        <dbReference type="ARBA" id="ARBA00000185"/>
    </source>
</evidence>
<dbReference type="SUPFAM" id="SSF56719">
    <property type="entry name" value="Type II DNA topoisomerase"/>
    <property type="match status" value="1"/>
</dbReference>
<dbReference type="GO" id="GO:0034335">
    <property type="term" value="F:DNA negative supercoiling activity"/>
    <property type="evidence" value="ECO:0007669"/>
    <property type="project" value="UniProtKB-ARBA"/>
</dbReference>
<dbReference type="HAMAP" id="MF_01897">
    <property type="entry name" value="GyrA"/>
    <property type="match status" value="1"/>
</dbReference>
<feature type="active site" description="O-(5'-phospho-DNA)-tyrosine intermediate" evidence="9 10">
    <location>
        <position position="121"/>
    </location>
</feature>
<sequence>MADESRIVPKPIEEEMKTSYLDYAMSVIVSRALPDVRDGLKPVQRRILFGMLEAGLRPDRPYRKSAAVVGDVMKKYHPHGDVPIYESLVRMAQPWSFRYPLVDGQGNFGSIDGDPPAAMRYSECRLTPLAMELLADIDRDTVDFIPNYDEYEKEPVVLPAKVPDLLMNGASGIAVGMASNIPPHNLGELVDGLVAMIDDADTSDEALMKIIKGPDFPTGGIIIGRDGIKAAYTTGRGSITLRAKADIEELKGGRTAIIVTEIPYMVNKSAMIARIAELVRNKKLAGVSDLRDESDRSGMRIVMELRRDANPQIVRNQLFKHTQMQTTFGANMLALVGGVPRTLKLREMLDHYLKHRRTVVIRRTKFELSRAEERAHILQGLKVALKHLDEVIALIRKSKDVPVAREGLMKRFKLSERQADAILEMRLQRLTALEREKIEEEYKLLVKDIARYKEMLRDATSARPKLIMAAVRAELLEMKEKYGDARRTRITSREAEEFEAEDLIPDVDVVISMTHNNYIKRQPLETYRLQRRGTRGVIGVATKEEDFVEQVLTTTNHAFLLFFSDRGKVYRMKAHEVPEAGRTARGTAMVNLLALAQGERINAMIGLRSFEDAGSVFMVTQRGIVKRTGLMEFINAKRAGIFAITLERADSLVGVKLISKETQIVLATQQGKAVRFKAGQVREMGRGARGVRGIRLRTGDAVVGVADAKEGRSLLTVTELGLGKRTPMGQYPIKSRGGMGVINVKITKKSGAVVSVRAVDDDDEILLGTTGGVFNRIPVAQISVMSRHAQGVRVMKLGEGEKVAAVAHIPAKE</sequence>
<dbReference type="EC" id="5.6.2.2" evidence="9"/>
<evidence type="ECO:0000256" key="8">
    <source>
        <dbReference type="ARBA" id="ARBA00063644"/>
    </source>
</evidence>
<dbReference type="PANTHER" id="PTHR43493:SF5">
    <property type="entry name" value="DNA GYRASE SUBUNIT A, CHLOROPLASTIC_MITOCHONDRIAL"/>
    <property type="match status" value="1"/>
</dbReference>
<protein>
    <recommendedName>
        <fullName evidence="9">DNA gyrase subunit A</fullName>
        <ecNumber evidence="9">5.6.2.2</ecNumber>
    </recommendedName>
</protein>
<dbReference type="PANTHER" id="PTHR43493">
    <property type="entry name" value="DNA GYRASE/TOPOISOMERASE SUBUNIT A"/>
    <property type="match status" value="1"/>
</dbReference>
<dbReference type="EMBL" id="VBAP01000004">
    <property type="protein sequence ID" value="TMI77330.1"/>
    <property type="molecule type" value="Genomic_DNA"/>
</dbReference>
<dbReference type="FunFam" id="2.120.10.90:FF:000005">
    <property type="entry name" value="DNA topoisomerase 4 subunit A"/>
    <property type="match status" value="1"/>
</dbReference>
<comment type="subunit">
    <text evidence="9">Heterotetramer, composed of two GyrA and two GyrB chains. In the heterotetramer, GyrA contains the active site tyrosine that forms a transient covalent intermediate with DNA, while GyrB binds cofactors and catalyzes ATP hydrolysis.</text>
</comment>
<dbReference type="GO" id="GO:0009330">
    <property type="term" value="C:DNA topoisomerase type II (double strand cut, ATP-hydrolyzing) complex"/>
    <property type="evidence" value="ECO:0007669"/>
    <property type="project" value="TreeGrafter"/>
</dbReference>
<comment type="catalytic activity">
    <reaction evidence="1 9 10">
        <text>ATP-dependent breakage, passage and rejoining of double-stranded DNA.</text>
        <dbReference type="EC" id="5.6.2.2"/>
    </reaction>
</comment>
<evidence type="ECO:0000313" key="12">
    <source>
        <dbReference type="EMBL" id="TMI77330.1"/>
    </source>
</evidence>
<dbReference type="FunFam" id="1.10.268.10:FF:000001">
    <property type="entry name" value="DNA gyrase subunit A"/>
    <property type="match status" value="1"/>
</dbReference>
<dbReference type="InterPro" id="IPR035516">
    <property type="entry name" value="Gyrase/topoIV_suA_C"/>
</dbReference>
<keyword evidence="3 9" id="KW-0547">Nucleotide-binding</keyword>
<keyword evidence="6 9" id="KW-0238">DNA-binding</keyword>
<comment type="similarity">
    <text evidence="2 9">Belongs to the type II topoisomerase GyrA/ParC subunit family.</text>
</comment>
<evidence type="ECO:0000256" key="6">
    <source>
        <dbReference type="ARBA" id="ARBA00023125"/>
    </source>
</evidence>
<dbReference type="GO" id="GO:0005694">
    <property type="term" value="C:chromosome"/>
    <property type="evidence" value="ECO:0007669"/>
    <property type="project" value="InterPro"/>
</dbReference>
<dbReference type="FunFam" id="3.30.1360.40:FF:000002">
    <property type="entry name" value="DNA gyrase subunit A"/>
    <property type="match status" value="1"/>
</dbReference>
<gene>
    <name evidence="9 12" type="primary">gyrA</name>
    <name evidence="12" type="ORF">E6H05_00570</name>
</gene>
<comment type="subcellular location">
    <subcellularLocation>
        <location evidence="9">Cytoplasm</location>
    </subcellularLocation>
</comment>
<dbReference type="Gene3D" id="3.30.1360.40">
    <property type="match status" value="1"/>
</dbReference>
<dbReference type="Gene3D" id="2.120.10.90">
    <property type="entry name" value="DNA gyrase/topoisomerase IV, subunit A, C-terminal"/>
    <property type="match status" value="1"/>
</dbReference>
<evidence type="ECO:0000256" key="5">
    <source>
        <dbReference type="ARBA" id="ARBA00023029"/>
    </source>
</evidence>
<keyword evidence="7 9" id="KW-0413">Isomerase</keyword>